<feature type="non-terminal residue" evidence="7">
    <location>
        <position position="1"/>
    </location>
</feature>
<feature type="compositionally biased region" description="Low complexity" evidence="6">
    <location>
        <begin position="345"/>
        <end position="358"/>
    </location>
</feature>
<evidence type="ECO:0000256" key="2">
    <source>
        <dbReference type="ARBA" id="ARBA00023015"/>
    </source>
</evidence>
<feature type="compositionally biased region" description="Acidic residues" evidence="6">
    <location>
        <begin position="393"/>
        <end position="402"/>
    </location>
</feature>
<feature type="region of interest" description="Disordered" evidence="6">
    <location>
        <begin position="194"/>
        <end position="358"/>
    </location>
</feature>
<feature type="compositionally biased region" description="Basic and acidic residues" evidence="6">
    <location>
        <begin position="301"/>
        <end position="323"/>
    </location>
</feature>
<feature type="region of interest" description="Disordered" evidence="6">
    <location>
        <begin position="639"/>
        <end position="703"/>
    </location>
</feature>
<keyword evidence="3" id="KW-0804">Transcription</keyword>
<organism evidence="7 8">
    <name type="scientific">Lates japonicus</name>
    <name type="common">Japanese lates</name>
    <dbReference type="NCBI Taxonomy" id="270547"/>
    <lineage>
        <taxon>Eukaryota</taxon>
        <taxon>Metazoa</taxon>
        <taxon>Chordata</taxon>
        <taxon>Craniata</taxon>
        <taxon>Vertebrata</taxon>
        <taxon>Euteleostomi</taxon>
        <taxon>Actinopterygii</taxon>
        <taxon>Neopterygii</taxon>
        <taxon>Teleostei</taxon>
        <taxon>Neoteleostei</taxon>
        <taxon>Acanthomorphata</taxon>
        <taxon>Carangaria</taxon>
        <taxon>Carangaria incertae sedis</taxon>
        <taxon>Centropomidae</taxon>
        <taxon>Lates</taxon>
    </lineage>
</organism>
<dbReference type="InterPro" id="IPR036600">
    <property type="entry name" value="PAH_sf"/>
</dbReference>
<evidence type="ECO:0000256" key="3">
    <source>
        <dbReference type="ARBA" id="ARBA00023163"/>
    </source>
</evidence>
<feature type="compositionally biased region" description="Basic residues" evidence="6">
    <location>
        <begin position="438"/>
        <end position="455"/>
    </location>
</feature>
<gene>
    <name evidence="7" type="ORF">AKAME5_002001600</name>
</gene>
<feature type="compositionally biased region" description="Basic and acidic residues" evidence="6">
    <location>
        <begin position="771"/>
        <end position="787"/>
    </location>
</feature>
<dbReference type="Gene3D" id="1.20.1160.11">
    <property type="entry name" value="Paired amphipathic helix"/>
    <property type="match status" value="1"/>
</dbReference>
<dbReference type="PANTHER" id="PTHR16088">
    <property type="entry name" value="YY1 ASSOCIATED PROTEIN-RELATED"/>
    <property type="match status" value="1"/>
</dbReference>
<feature type="compositionally biased region" description="Gly residues" evidence="6">
    <location>
        <begin position="652"/>
        <end position="673"/>
    </location>
</feature>
<dbReference type="Pfam" id="PF02671">
    <property type="entry name" value="PAH"/>
    <property type="match status" value="1"/>
</dbReference>
<evidence type="ECO:0000256" key="5">
    <source>
        <dbReference type="PROSITE-ProRule" id="PRU00810"/>
    </source>
</evidence>
<sequence length="787" mass="86213">MFLTQHVPPPLPLACSRVQPGDQCPPVDRDSSNMPNWLKNSQLIIQKTHLGSTCYPPSLPPGCTLRLHPYWLNKTSRVSLLSDSPALPSAPPPVCGTVPLAAVHPGPAHHADIIQSCLPIGQSTHQQTTPFPVLLPLPALSNTDTTNPIMPCSAAAMKPGYFLLQMVVTPSLLTAASQHAPGQLLHGPIKEEQRELENTSMPPRLLQEEESSASKSAQSSLLKEEERSFAGTEGEEEQEEEEQEEGWTAEGVISLDGGENTGGEEEEGREGGDAGGGGEDEGGGGGGGEQGGEGEEEEGQREDGGGEREEEGEKDKDEDQDRQGEEEEEEDFDDLTQDEDEEEVMSSASEESVLSVPELQETMKQLTWLAAERRLCADGDSEEDHSPTSPGSQEEEEEDEDEGPKGEESGEGRSSKTGGDEETPSGEGTPRGGGRCPGRGRGRSRPLRGLRRSRQERRSKDAAKLLLLFDENILDNDPHRESKDVAFAQSYLSRVRGALQDVPGQVEEFVSLLNEFERVGEGREVVSLFRKLRCILGDRTDLLRDFAAFLHPEQALQCGLFEEQQAFERSRRFLRQLEISFGDNPSHYQKIIKALQTGPDLSPTSIHELKAQMATLLKGHTHLQAEFWVFFDELRPPPARPGQFEEAHWPEEGGGGSDGGDGVGQVSGGGVSGGFEEVTLPELEEEEEGHKIQPTTSRRQRRKMDAHRNYKDCDWSDKIDWPSTCRDAKIRRHRRKGCSRCHGNKTSGGVSTAMKGLDPLYSQISSTPSETGDKYLDLKGDDDSPQP</sequence>
<dbReference type="SUPFAM" id="SSF47762">
    <property type="entry name" value="PAH2 domain"/>
    <property type="match status" value="2"/>
</dbReference>
<keyword evidence="2" id="KW-0805">Transcription regulation</keyword>
<evidence type="ECO:0000313" key="7">
    <source>
        <dbReference type="EMBL" id="GLD68703.1"/>
    </source>
</evidence>
<keyword evidence="8" id="KW-1185">Reference proteome</keyword>
<keyword evidence="4 5" id="KW-0539">Nucleus</keyword>
<feature type="compositionally biased region" description="Basic and acidic residues" evidence="6">
    <location>
        <begin position="403"/>
        <end position="414"/>
    </location>
</feature>
<dbReference type="Proteomes" id="UP001279410">
    <property type="component" value="Unassembled WGS sequence"/>
</dbReference>
<evidence type="ECO:0000256" key="6">
    <source>
        <dbReference type="SAM" id="MobiDB-lite"/>
    </source>
</evidence>
<protein>
    <submittedName>
        <fullName evidence="7">GON-4-like protein</fullName>
    </submittedName>
</protein>
<dbReference type="GO" id="GO:0006355">
    <property type="term" value="P:regulation of DNA-templated transcription"/>
    <property type="evidence" value="ECO:0007669"/>
    <property type="project" value="InterPro"/>
</dbReference>
<feature type="region of interest" description="Disordered" evidence="6">
    <location>
        <begin position="374"/>
        <end position="458"/>
    </location>
</feature>
<proteinExistence type="predicted"/>
<accession>A0AAD3RH13</accession>
<evidence type="ECO:0000313" key="8">
    <source>
        <dbReference type="Proteomes" id="UP001279410"/>
    </source>
</evidence>
<dbReference type="PROSITE" id="PS51477">
    <property type="entry name" value="PAH"/>
    <property type="match status" value="1"/>
</dbReference>
<feature type="region of interest" description="Disordered" evidence="6">
    <location>
        <begin position="738"/>
        <end position="787"/>
    </location>
</feature>
<dbReference type="InterPro" id="IPR003822">
    <property type="entry name" value="PAH"/>
</dbReference>
<feature type="compositionally biased region" description="Acidic residues" evidence="6">
    <location>
        <begin position="324"/>
        <end position="344"/>
    </location>
</feature>
<dbReference type="EMBL" id="BRZM01000146">
    <property type="protein sequence ID" value="GLD68703.1"/>
    <property type="molecule type" value="Genomic_DNA"/>
</dbReference>
<evidence type="ECO:0000256" key="4">
    <source>
        <dbReference type="ARBA" id="ARBA00023242"/>
    </source>
</evidence>
<name>A0AAD3RH13_LATJO</name>
<dbReference type="PANTHER" id="PTHR16088:SF3">
    <property type="entry name" value="GON-4-LIKE PROTEIN"/>
    <property type="match status" value="1"/>
</dbReference>
<feature type="compositionally biased region" description="Acidic residues" evidence="6">
    <location>
        <begin position="233"/>
        <end position="247"/>
    </location>
</feature>
<evidence type="ECO:0000256" key="1">
    <source>
        <dbReference type="ARBA" id="ARBA00004123"/>
    </source>
</evidence>
<dbReference type="InterPro" id="IPR052435">
    <property type="entry name" value="YY1-Transcr_Regul"/>
</dbReference>
<comment type="subcellular location">
    <subcellularLocation>
        <location evidence="1 5">Nucleus</location>
    </subcellularLocation>
</comment>
<reference evidence="7" key="1">
    <citation type="submission" date="2022-08" db="EMBL/GenBank/DDBJ databases">
        <title>Genome sequencing of akame (Lates japonicus).</title>
        <authorList>
            <person name="Hashiguchi Y."/>
            <person name="Takahashi H."/>
        </authorList>
    </citation>
    <scope>NUCLEOTIDE SEQUENCE</scope>
    <source>
        <strain evidence="7">Kochi</strain>
    </source>
</reference>
<dbReference type="AlphaFoldDB" id="A0AAD3RH13"/>
<dbReference type="GO" id="GO:0005634">
    <property type="term" value="C:nucleus"/>
    <property type="evidence" value="ECO:0007669"/>
    <property type="project" value="UniProtKB-SubCell"/>
</dbReference>
<feature type="compositionally biased region" description="Gly residues" evidence="6">
    <location>
        <begin position="273"/>
        <end position="291"/>
    </location>
</feature>
<dbReference type="GO" id="GO:0003712">
    <property type="term" value="F:transcription coregulator activity"/>
    <property type="evidence" value="ECO:0007669"/>
    <property type="project" value="TreeGrafter"/>
</dbReference>
<comment type="caution">
    <text evidence="7">The sequence shown here is derived from an EMBL/GenBank/DDBJ whole genome shotgun (WGS) entry which is preliminary data.</text>
</comment>